<accession>A0ABQ9H5D0</accession>
<dbReference type="EMBL" id="JARBHB010000007">
    <property type="protein sequence ID" value="KAJ8879498.1"/>
    <property type="molecule type" value="Genomic_DNA"/>
</dbReference>
<sequence>MNGVPYITAIGDGGDHWPKNQNIILFLCVKNKHCSIFSVLKKKNRQSSNCVCYKNHTGPSTAMEKDLIAEGFNKSVAMHGINYRNYVWDGDAAMWLKAFCENLHKLASNKLYDQDARKILTRTGACEKISRVERIAKDV</sequence>
<dbReference type="Pfam" id="PF20700">
    <property type="entry name" value="Mutator"/>
    <property type="match status" value="1"/>
</dbReference>
<evidence type="ECO:0000259" key="1">
    <source>
        <dbReference type="Pfam" id="PF20700"/>
    </source>
</evidence>
<keyword evidence="3" id="KW-1185">Reference proteome</keyword>
<evidence type="ECO:0000313" key="3">
    <source>
        <dbReference type="Proteomes" id="UP001159363"/>
    </source>
</evidence>
<name>A0ABQ9H5D0_9NEOP</name>
<dbReference type="InterPro" id="IPR049012">
    <property type="entry name" value="Mutator_transp_dom"/>
</dbReference>
<proteinExistence type="predicted"/>
<dbReference type="Proteomes" id="UP001159363">
    <property type="component" value="Chromosome 6"/>
</dbReference>
<gene>
    <name evidence="2" type="ORF">PR048_020106</name>
</gene>
<reference evidence="2 3" key="1">
    <citation type="submission" date="2023-02" db="EMBL/GenBank/DDBJ databases">
        <title>LHISI_Scaffold_Assembly.</title>
        <authorList>
            <person name="Stuart O.P."/>
            <person name="Cleave R."/>
            <person name="Magrath M.J.L."/>
            <person name="Mikheyev A.S."/>
        </authorList>
    </citation>
    <scope>NUCLEOTIDE SEQUENCE [LARGE SCALE GENOMIC DNA]</scope>
    <source>
        <strain evidence="2">Daus_M_001</strain>
        <tissue evidence="2">Leg muscle</tissue>
    </source>
</reference>
<comment type="caution">
    <text evidence="2">The sequence shown here is derived from an EMBL/GenBank/DDBJ whole genome shotgun (WGS) entry which is preliminary data.</text>
</comment>
<feature type="domain" description="Mutator-like transposase" evidence="1">
    <location>
        <begin position="20"/>
        <end position="93"/>
    </location>
</feature>
<protein>
    <recommendedName>
        <fullName evidence="1">Mutator-like transposase domain-containing protein</fullName>
    </recommendedName>
</protein>
<evidence type="ECO:0000313" key="2">
    <source>
        <dbReference type="EMBL" id="KAJ8879498.1"/>
    </source>
</evidence>
<organism evidence="2 3">
    <name type="scientific">Dryococelus australis</name>
    <dbReference type="NCBI Taxonomy" id="614101"/>
    <lineage>
        <taxon>Eukaryota</taxon>
        <taxon>Metazoa</taxon>
        <taxon>Ecdysozoa</taxon>
        <taxon>Arthropoda</taxon>
        <taxon>Hexapoda</taxon>
        <taxon>Insecta</taxon>
        <taxon>Pterygota</taxon>
        <taxon>Neoptera</taxon>
        <taxon>Polyneoptera</taxon>
        <taxon>Phasmatodea</taxon>
        <taxon>Verophasmatodea</taxon>
        <taxon>Anareolatae</taxon>
        <taxon>Phasmatidae</taxon>
        <taxon>Eurycanthinae</taxon>
        <taxon>Dryococelus</taxon>
    </lineage>
</organism>